<keyword evidence="8" id="KW-1185">Reference proteome</keyword>
<feature type="domain" description="Disease resistance N-terminal" evidence="6">
    <location>
        <begin position="3"/>
        <end position="57"/>
    </location>
</feature>
<evidence type="ECO:0000313" key="8">
    <source>
        <dbReference type="Proteomes" id="UP000215914"/>
    </source>
</evidence>
<organism evidence="7 8">
    <name type="scientific">Helianthus annuus</name>
    <name type="common">Common sunflower</name>
    <dbReference type="NCBI Taxonomy" id="4232"/>
    <lineage>
        <taxon>Eukaryota</taxon>
        <taxon>Viridiplantae</taxon>
        <taxon>Streptophyta</taxon>
        <taxon>Embryophyta</taxon>
        <taxon>Tracheophyta</taxon>
        <taxon>Spermatophyta</taxon>
        <taxon>Magnoliopsida</taxon>
        <taxon>eudicotyledons</taxon>
        <taxon>Gunneridae</taxon>
        <taxon>Pentapetalae</taxon>
        <taxon>asterids</taxon>
        <taxon>campanulids</taxon>
        <taxon>Asterales</taxon>
        <taxon>Asteraceae</taxon>
        <taxon>Asteroideae</taxon>
        <taxon>Heliantheae alliance</taxon>
        <taxon>Heliantheae</taxon>
        <taxon>Helianthus</taxon>
    </lineage>
</organism>
<dbReference type="GO" id="GO:0006952">
    <property type="term" value="P:defense response"/>
    <property type="evidence" value="ECO:0007669"/>
    <property type="project" value="UniProtKB-KW"/>
</dbReference>
<evidence type="ECO:0000256" key="3">
    <source>
        <dbReference type="ARBA" id="ARBA00022821"/>
    </source>
</evidence>
<name>A0A251SX05_HELAN</name>
<keyword evidence="7" id="KW-0378">Hydrolase</keyword>
<keyword evidence="3" id="KW-0611">Plant defense</keyword>
<evidence type="ECO:0000256" key="4">
    <source>
        <dbReference type="ARBA" id="ARBA00022840"/>
    </source>
</evidence>
<evidence type="ECO:0000256" key="1">
    <source>
        <dbReference type="ARBA" id="ARBA00022737"/>
    </source>
</evidence>
<dbReference type="GO" id="GO:0016787">
    <property type="term" value="F:hydrolase activity"/>
    <property type="evidence" value="ECO:0007669"/>
    <property type="project" value="UniProtKB-KW"/>
</dbReference>
<evidence type="ECO:0000256" key="2">
    <source>
        <dbReference type="ARBA" id="ARBA00022741"/>
    </source>
</evidence>
<keyword evidence="2" id="KW-0547">Nucleotide-binding</keyword>
<gene>
    <name evidence="7" type="ORF">HannXRQ_Chr13g0420141</name>
</gene>
<dbReference type="InterPro" id="IPR027417">
    <property type="entry name" value="P-loop_NTPase"/>
</dbReference>
<dbReference type="AlphaFoldDB" id="A0A251SX05"/>
<reference evidence="8" key="1">
    <citation type="journal article" date="2017" name="Nature">
        <title>The sunflower genome provides insights into oil metabolism, flowering and Asterid evolution.</title>
        <authorList>
            <person name="Badouin H."/>
            <person name="Gouzy J."/>
            <person name="Grassa C.J."/>
            <person name="Murat F."/>
            <person name="Staton S.E."/>
            <person name="Cottret L."/>
            <person name="Lelandais-Briere C."/>
            <person name="Owens G.L."/>
            <person name="Carrere S."/>
            <person name="Mayjonade B."/>
            <person name="Legrand L."/>
            <person name="Gill N."/>
            <person name="Kane N.C."/>
            <person name="Bowers J.E."/>
            <person name="Hubner S."/>
            <person name="Bellec A."/>
            <person name="Berard A."/>
            <person name="Berges H."/>
            <person name="Blanchet N."/>
            <person name="Boniface M.C."/>
            <person name="Brunel D."/>
            <person name="Catrice O."/>
            <person name="Chaidir N."/>
            <person name="Claudel C."/>
            <person name="Donnadieu C."/>
            <person name="Faraut T."/>
            <person name="Fievet G."/>
            <person name="Helmstetter N."/>
            <person name="King M."/>
            <person name="Knapp S.J."/>
            <person name="Lai Z."/>
            <person name="Le Paslier M.C."/>
            <person name="Lippi Y."/>
            <person name="Lorenzon L."/>
            <person name="Mandel J.R."/>
            <person name="Marage G."/>
            <person name="Marchand G."/>
            <person name="Marquand E."/>
            <person name="Bret-Mestries E."/>
            <person name="Morien E."/>
            <person name="Nambeesan S."/>
            <person name="Nguyen T."/>
            <person name="Pegot-Espagnet P."/>
            <person name="Pouilly N."/>
            <person name="Raftis F."/>
            <person name="Sallet E."/>
            <person name="Schiex T."/>
            <person name="Thomas J."/>
            <person name="Vandecasteele C."/>
            <person name="Vares D."/>
            <person name="Vear F."/>
            <person name="Vautrin S."/>
            <person name="Crespi M."/>
            <person name="Mangin B."/>
            <person name="Burke J.M."/>
            <person name="Salse J."/>
            <person name="Munos S."/>
            <person name="Vincourt P."/>
            <person name="Rieseberg L.H."/>
            <person name="Langlade N.B."/>
        </authorList>
    </citation>
    <scope>NUCLEOTIDE SEQUENCE [LARGE SCALE GENOMIC DNA]</scope>
    <source>
        <strain evidence="8">cv. SF193</strain>
    </source>
</reference>
<dbReference type="Pfam" id="PF00931">
    <property type="entry name" value="NB-ARC"/>
    <property type="match status" value="1"/>
</dbReference>
<dbReference type="PRINTS" id="PR00364">
    <property type="entry name" value="DISEASERSIST"/>
</dbReference>
<dbReference type="Pfam" id="PF18052">
    <property type="entry name" value="Rx_N"/>
    <property type="match status" value="1"/>
</dbReference>
<dbReference type="GO" id="GO:0005524">
    <property type="term" value="F:ATP binding"/>
    <property type="evidence" value="ECO:0007669"/>
    <property type="project" value="UniProtKB-KW"/>
</dbReference>
<feature type="domain" description="NB-ARC" evidence="5">
    <location>
        <begin position="156"/>
        <end position="246"/>
    </location>
</feature>
<sequence length="246" mass="27742">MLRSLTQIQNVLTDASHKEITNQAVKRWLNDLQHLAYDIDDVLDGLATEAMHREFNRESEAITSKVRKLIPTCCTNFPRTTSMHGKLDDITTKLQDLVEEKAALGLSVTEEPRAKNKNIRLQTSMVDASSIVGRQAEKNALVHKLLLGGGGESCGRNFSIIPIVGMGGVGKTTLARLLYDEKQVKDHFELKAWVCGSDEFDSFDISKVIFQYVSEENKKFEDLNLLKVALRDHLREKRFLLVLDDV</sequence>
<proteinExistence type="predicted"/>
<keyword evidence="4" id="KW-0067">ATP-binding</keyword>
<dbReference type="GO" id="GO:0043531">
    <property type="term" value="F:ADP binding"/>
    <property type="evidence" value="ECO:0007669"/>
    <property type="project" value="InterPro"/>
</dbReference>
<dbReference type="Proteomes" id="UP000215914">
    <property type="component" value="Chromosome 13"/>
</dbReference>
<dbReference type="PANTHER" id="PTHR36766:SF61">
    <property type="entry name" value="NB-ARC DOMAIN DISEASE RESISTANCE PROTEIN"/>
    <property type="match status" value="1"/>
</dbReference>
<dbReference type="EMBL" id="CM007902">
    <property type="protein sequence ID" value="OTG03083.1"/>
    <property type="molecule type" value="Genomic_DNA"/>
</dbReference>
<evidence type="ECO:0000259" key="6">
    <source>
        <dbReference type="Pfam" id="PF18052"/>
    </source>
</evidence>
<dbReference type="Gene3D" id="3.40.50.300">
    <property type="entry name" value="P-loop containing nucleotide triphosphate hydrolases"/>
    <property type="match status" value="1"/>
</dbReference>
<dbReference type="PANTHER" id="PTHR36766">
    <property type="entry name" value="PLANT BROAD-SPECTRUM MILDEW RESISTANCE PROTEIN RPW8"/>
    <property type="match status" value="1"/>
</dbReference>
<dbReference type="InParanoid" id="A0A251SX05"/>
<evidence type="ECO:0000313" key="7">
    <source>
        <dbReference type="EMBL" id="OTG03083.1"/>
    </source>
</evidence>
<dbReference type="SUPFAM" id="SSF52540">
    <property type="entry name" value="P-loop containing nucleoside triphosphate hydrolases"/>
    <property type="match status" value="1"/>
</dbReference>
<dbReference type="InterPro" id="IPR041118">
    <property type="entry name" value="Rx_N"/>
</dbReference>
<dbReference type="OMA" id="LHEEECS"/>
<keyword evidence="1" id="KW-0677">Repeat</keyword>
<accession>A0A251SX05</accession>
<dbReference type="InterPro" id="IPR002182">
    <property type="entry name" value="NB-ARC"/>
</dbReference>
<dbReference type="Gene3D" id="1.20.5.4130">
    <property type="match status" value="1"/>
</dbReference>
<protein>
    <submittedName>
        <fullName evidence="7">Putative NB-ARC, P-loop containing nucleoside triphosphate hydrolase</fullName>
    </submittedName>
</protein>
<evidence type="ECO:0000259" key="5">
    <source>
        <dbReference type="Pfam" id="PF00931"/>
    </source>
</evidence>